<reference evidence="1" key="1">
    <citation type="submission" date="2020-08" db="EMBL/GenBank/DDBJ databases">
        <title>Multicomponent nature underlies the extraordinary mechanical properties of spider dragline silk.</title>
        <authorList>
            <person name="Kono N."/>
            <person name="Nakamura H."/>
            <person name="Mori M."/>
            <person name="Yoshida Y."/>
            <person name="Ohtoshi R."/>
            <person name="Malay A.D."/>
            <person name="Moran D.A.P."/>
            <person name="Tomita M."/>
            <person name="Numata K."/>
            <person name="Arakawa K."/>
        </authorList>
    </citation>
    <scope>NUCLEOTIDE SEQUENCE</scope>
</reference>
<protein>
    <submittedName>
        <fullName evidence="1">Uncharacterized protein</fullName>
    </submittedName>
</protein>
<proteinExistence type="predicted"/>
<sequence length="169" mass="18917">MDHVSNLFAGTSNSKNTSSFCILWTWMNLINPTSATDRMSACNVATIASEPTLFDCHNIGTCHYCACYLLVKLSYGETFKRVVETQRQLGDYISQYVIFSPYYIPSCGLISFKTLCRSFIVKLLAPPSMFEKTMSCNLFSGILQYLSFDVQSSRAGQLVMNKFALLGTN</sequence>
<gene>
    <name evidence="1" type="ORF">TNIN_184621</name>
</gene>
<keyword evidence="2" id="KW-1185">Reference proteome</keyword>
<dbReference type="AlphaFoldDB" id="A0A8X7CSJ3"/>
<dbReference type="EMBL" id="BMAV01021122">
    <property type="protein sequence ID" value="GFY75067.1"/>
    <property type="molecule type" value="Genomic_DNA"/>
</dbReference>
<organism evidence="1 2">
    <name type="scientific">Trichonephila inaurata madagascariensis</name>
    <dbReference type="NCBI Taxonomy" id="2747483"/>
    <lineage>
        <taxon>Eukaryota</taxon>
        <taxon>Metazoa</taxon>
        <taxon>Ecdysozoa</taxon>
        <taxon>Arthropoda</taxon>
        <taxon>Chelicerata</taxon>
        <taxon>Arachnida</taxon>
        <taxon>Araneae</taxon>
        <taxon>Araneomorphae</taxon>
        <taxon>Entelegynae</taxon>
        <taxon>Araneoidea</taxon>
        <taxon>Nephilidae</taxon>
        <taxon>Trichonephila</taxon>
        <taxon>Trichonephila inaurata</taxon>
    </lineage>
</organism>
<comment type="caution">
    <text evidence="1">The sequence shown here is derived from an EMBL/GenBank/DDBJ whole genome shotgun (WGS) entry which is preliminary data.</text>
</comment>
<evidence type="ECO:0000313" key="1">
    <source>
        <dbReference type="EMBL" id="GFY75067.1"/>
    </source>
</evidence>
<dbReference type="Proteomes" id="UP000886998">
    <property type="component" value="Unassembled WGS sequence"/>
</dbReference>
<name>A0A8X7CSJ3_9ARAC</name>
<accession>A0A8X7CSJ3</accession>
<evidence type="ECO:0000313" key="2">
    <source>
        <dbReference type="Proteomes" id="UP000886998"/>
    </source>
</evidence>